<accession>A0A7J7TJ34</accession>
<feature type="compositionally biased region" description="Pro residues" evidence="1">
    <location>
        <begin position="93"/>
        <end position="102"/>
    </location>
</feature>
<comment type="caution">
    <text evidence="2">The sequence shown here is derived from an EMBL/GenBank/DDBJ whole genome shotgun (WGS) entry which is preliminary data.</text>
</comment>
<feature type="region of interest" description="Disordered" evidence="1">
    <location>
        <begin position="1"/>
        <end position="26"/>
    </location>
</feature>
<evidence type="ECO:0000313" key="2">
    <source>
        <dbReference type="EMBL" id="KAF6300542.1"/>
    </source>
</evidence>
<evidence type="ECO:0000256" key="1">
    <source>
        <dbReference type="SAM" id="MobiDB-lite"/>
    </source>
</evidence>
<keyword evidence="3" id="KW-1185">Reference proteome</keyword>
<sequence>MKTSQMATNNVQVRRGAATQGAGKGGSPCGPLLLLMGLRTITGLPTGLPEAQRPWELPPLLETTLRFAPAPLPHGSQGPALGALRAVVRGPSAPVPPSPNPSLPREQGGPSLGLDGSAPTPLCPERTEVQGPAGGWFPTLREAAFYNPVP</sequence>
<name>A0A7J7TJ34_MYOMY</name>
<dbReference type="EMBL" id="JABWUV010000016">
    <property type="protein sequence ID" value="KAF6300542.1"/>
    <property type="molecule type" value="Genomic_DNA"/>
</dbReference>
<dbReference type="AlphaFoldDB" id="A0A7J7TJ34"/>
<reference evidence="2 3" key="1">
    <citation type="journal article" date="2020" name="Nature">
        <title>Six reference-quality genomes reveal evolution of bat adaptations.</title>
        <authorList>
            <person name="Jebb D."/>
            <person name="Huang Z."/>
            <person name="Pippel M."/>
            <person name="Hughes G.M."/>
            <person name="Lavrichenko K."/>
            <person name="Devanna P."/>
            <person name="Winkler S."/>
            <person name="Jermiin L.S."/>
            <person name="Skirmuntt E.C."/>
            <person name="Katzourakis A."/>
            <person name="Burkitt-Gray L."/>
            <person name="Ray D.A."/>
            <person name="Sullivan K.A.M."/>
            <person name="Roscito J.G."/>
            <person name="Kirilenko B.M."/>
            <person name="Davalos L.M."/>
            <person name="Corthals A.P."/>
            <person name="Power M.L."/>
            <person name="Jones G."/>
            <person name="Ransome R.D."/>
            <person name="Dechmann D.K.N."/>
            <person name="Locatelli A.G."/>
            <person name="Puechmaille S.J."/>
            <person name="Fedrigo O."/>
            <person name="Jarvis E.D."/>
            <person name="Hiller M."/>
            <person name="Vernes S.C."/>
            <person name="Myers E.W."/>
            <person name="Teeling E.C."/>
        </authorList>
    </citation>
    <scope>NUCLEOTIDE SEQUENCE [LARGE SCALE GENOMIC DNA]</scope>
    <source>
        <strain evidence="2">MMyoMyo1</strain>
        <tissue evidence="2">Flight muscle</tissue>
    </source>
</reference>
<gene>
    <name evidence="2" type="ORF">mMyoMyo1_009025</name>
</gene>
<organism evidence="2 3">
    <name type="scientific">Myotis myotis</name>
    <name type="common">Greater mouse-eared bat</name>
    <name type="synonym">Vespertilio myotis</name>
    <dbReference type="NCBI Taxonomy" id="51298"/>
    <lineage>
        <taxon>Eukaryota</taxon>
        <taxon>Metazoa</taxon>
        <taxon>Chordata</taxon>
        <taxon>Craniata</taxon>
        <taxon>Vertebrata</taxon>
        <taxon>Euteleostomi</taxon>
        <taxon>Mammalia</taxon>
        <taxon>Eutheria</taxon>
        <taxon>Laurasiatheria</taxon>
        <taxon>Chiroptera</taxon>
        <taxon>Yangochiroptera</taxon>
        <taxon>Vespertilionidae</taxon>
        <taxon>Myotis</taxon>
    </lineage>
</organism>
<proteinExistence type="predicted"/>
<feature type="region of interest" description="Disordered" evidence="1">
    <location>
        <begin position="68"/>
        <end position="136"/>
    </location>
</feature>
<dbReference type="Proteomes" id="UP000527355">
    <property type="component" value="Unassembled WGS sequence"/>
</dbReference>
<protein>
    <submittedName>
        <fullName evidence="2">Uncharacterized protein</fullName>
    </submittedName>
</protein>
<evidence type="ECO:0000313" key="3">
    <source>
        <dbReference type="Proteomes" id="UP000527355"/>
    </source>
</evidence>
<feature type="compositionally biased region" description="Polar residues" evidence="1">
    <location>
        <begin position="1"/>
        <end position="12"/>
    </location>
</feature>